<dbReference type="Pfam" id="PF00814">
    <property type="entry name" value="TsaD"/>
    <property type="match status" value="1"/>
</dbReference>
<dbReference type="InterPro" id="IPR022496">
    <property type="entry name" value="T6A_TsaB"/>
</dbReference>
<gene>
    <name evidence="3" type="primary">yeaZ</name>
    <name evidence="3" type="ORF">NCTC8139_03926</name>
</gene>
<dbReference type="SUPFAM" id="SSF53067">
    <property type="entry name" value="Actin-like ATPase domain"/>
    <property type="match status" value="2"/>
</dbReference>
<evidence type="ECO:0000256" key="1">
    <source>
        <dbReference type="SAM" id="MobiDB-lite"/>
    </source>
</evidence>
<dbReference type="Gene3D" id="3.30.420.40">
    <property type="match status" value="2"/>
</dbReference>
<dbReference type="Proteomes" id="UP000360750">
    <property type="component" value="Unassembled WGS sequence"/>
</dbReference>
<dbReference type="NCBIfam" id="TIGR03725">
    <property type="entry name" value="T6A_YeaZ"/>
    <property type="match status" value="1"/>
</dbReference>
<organism evidence="3 4">
    <name type="scientific">Gordonia paraffinivorans</name>
    <dbReference type="NCBI Taxonomy" id="175628"/>
    <lineage>
        <taxon>Bacteria</taxon>
        <taxon>Bacillati</taxon>
        <taxon>Actinomycetota</taxon>
        <taxon>Actinomycetes</taxon>
        <taxon>Mycobacteriales</taxon>
        <taxon>Gordoniaceae</taxon>
        <taxon>Gordonia</taxon>
    </lineage>
</organism>
<evidence type="ECO:0000259" key="2">
    <source>
        <dbReference type="Pfam" id="PF00814"/>
    </source>
</evidence>
<evidence type="ECO:0000313" key="3">
    <source>
        <dbReference type="EMBL" id="VFA90343.1"/>
    </source>
</evidence>
<name>A0ABD7V7H2_9ACTN</name>
<dbReference type="PANTHER" id="PTHR11735">
    <property type="entry name" value="TRNA N6-ADENOSINE THREONYLCARBAMOYLTRANSFERASE"/>
    <property type="match status" value="1"/>
</dbReference>
<dbReference type="InterPro" id="IPR000905">
    <property type="entry name" value="Gcp-like_dom"/>
</dbReference>
<feature type="compositionally biased region" description="Basic and acidic residues" evidence="1">
    <location>
        <begin position="237"/>
        <end position="249"/>
    </location>
</feature>
<proteinExistence type="predicted"/>
<dbReference type="CDD" id="cd24032">
    <property type="entry name" value="ASKHA_NBD_TsaB"/>
    <property type="match status" value="1"/>
</dbReference>
<feature type="region of interest" description="Disordered" evidence="1">
    <location>
        <begin position="237"/>
        <end position="259"/>
    </location>
</feature>
<comment type="caution">
    <text evidence="3">The sequence shown here is derived from an EMBL/GenBank/DDBJ whole genome shotgun (WGS) entry which is preliminary data.</text>
</comment>
<dbReference type="InterPro" id="IPR043129">
    <property type="entry name" value="ATPase_NBD"/>
</dbReference>
<reference evidence="3 4" key="1">
    <citation type="submission" date="2019-02" db="EMBL/GenBank/DDBJ databases">
        <authorList>
            <consortium name="Pathogen Informatics"/>
        </authorList>
    </citation>
    <scope>NUCLEOTIDE SEQUENCE [LARGE SCALE GENOMIC DNA]</scope>
    <source>
        <strain evidence="3 4">3012STDY6756503</strain>
    </source>
</reference>
<dbReference type="EMBL" id="CAACYD010000007">
    <property type="protein sequence ID" value="VFA90343.1"/>
    <property type="molecule type" value="Genomic_DNA"/>
</dbReference>
<dbReference type="PANTHER" id="PTHR11735:SF11">
    <property type="entry name" value="TRNA THREONYLCARBAMOYLADENOSINE BIOSYNTHESIS PROTEIN TSAB"/>
    <property type="match status" value="1"/>
</dbReference>
<accession>A0ABD7V7H2</accession>
<feature type="compositionally biased region" description="Low complexity" evidence="1">
    <location>
        <begin position="250"/>
        <end position="259"/>
    </location>
</feature>
<evidence type="ECO:0000313" key="4">
    <source>
        <dbReference type="Proteomes" id="UP000360750"/>
    </source>
</evidence>
<dbReference type="AlphaFoldDB" id="A0ABD7V7H2"/>
<feature type="domain" description="Gcp-like" evidence="2">
    <location>
        <begin position="42"/>
        <end position="151"/>
    </location>
</feature>
<protein>
    <submittedName>
        <fullName evidence="3">UGMP family protein</fullName>
    </submittedName>
</protein>
<sequence length="259" mass="26616">MGERGMSSGQRAYKVLAIDTATDSVVTGVVEVVGESFGDTAVLAERVISDHRRHAELLTTLVAECLAEAGVSRDAVDAVVVGCGPGPFTGLRVGMATGAAFADALGIPAYGVCSLDALALDAAPEGAGVLVVTDARRREVYWAAYADGRRTDGPGVIAPALLAEDLAADLAAGTYAVAAGSAPHLELVGWTGTPPEVTVPTPRGLVAAAAGRIVAGDPAEPLVPLYLRRPDAVEQKELKERKARKEREAQQAQASEVVP</sequence>